<evidence type="ECO:0000256" key="1">
    <source>
        <dbReference type="ARBA" id="ARBA00022460"/>
    </source>
</evidence>
<feature type="chain" id="PRO_5047206945" evidence="3">
    <location>
        <begin position="22"/>
        <end position="204"/>
    </location>
</feature>
<gene>
    <name evidence="4" type="ORF">RUM44_007015</name>
</gene>
<reference evidence="4 5" key="1">
    <citation type="submission" date="2023-09" db="EMBL/GenBank/DDBJ databases">
        <title>Genomes of two closely related lineages of the louse Polyplax serrata with different host specificities.</title>
        <authorList>
            <person name="Martinu J."/>
            <person name="Tarabai H."/>
            <person name="Stefka J."/>
            <person name="Hypsa V."/>
        </authorList>
    </citation>
    <scope>NUCLEOTIDE SEQUENCE [LARGE SCALE GENOMIC DNA]</scope>
    <source>
        <strain evidence="4">98ZLc_SE</strain>
    </source>
</reference>
<keyword evidence="1 2" id="KW-0193">Cuticle</keyword>
<name>A0ABR1AZH7_POLSC</name>
<evidence type="ECO:0000256" key="2">
    <source>
        <dbReference type="PROSITE-ProRule" id="PRU00497"/>
    </source>
</evidence>
<dbReference type="InterPro" id="IPR000618">
    <property type="entry name" value="Insect_cuticle"/>
</dbReference>
<dbReference type="PROSITE" id="PS00233">
    <property type="entry name" value="CHIT_BIND_RR_1"/>
    <property type="match status" value="1"/>
</dbReference>
<dbReference type="PROSITE" id="PS51155">
    <property type="entry name" value="CHIT_BIND_RR_2"/>
    <property type="match status" value="1"/>
</dbReference>
<dbReference type="InterPro" id="IPR031311">
    <property type="entry name" value="CHIT_BIND_RR_consensus"/>
</dbReference>
<feature type="signal peptide" evidence="3">
    <location>
        <begin position="1"/>
        <end position="21"/>
    </location>
</feature>
<keyword evidence="3" id="KW-0732">Signal</keyword>
<dbReference type="Pfam" id="PF00379">
    <property type="entry name" value="Chitin_bind_4"/>
    <property type="match status" value="1"/>
</dbReference>
<evidence type="ECO:0000313" key="4">
    <source>
        <dbReference type="EMBL" id="KAK6631985.1"/>
    </source>
</evidence>
<accession>A0ABR1AZH7</accession>
<evidence type="ECO:0000313" key="5">
    <source>
        <dbReference type="Proteomes" id="UP001359485"/>
    </source>
</evidence>
<proteinExistence type="predicted"/>
<comment type="caution">
    <text evidence="4">The sequence shown here is derived from an EMBL/GenBank/DDBJ whole genome shotgun (WGS) entry which is preliminary data.</text>
</comment>
<dbReference type="EMBL" id="JAWJWF010000005">
    <property type="protein sequence ID" value="KAK6631985.1"/>
    <property type="molecule type" value="Genomic_DNA"/>
</dbReference>
<sequence length="204" mass="22944">MADLRIVFACLVVIALPRTDGKEYTETIRTVPDAGENNYDYQRSYQQVSQQVYQLKPTKEYVYRTSNPVSVYDQPTPKPTYVLKASADGKSSPVSSPQADYVAYYPYAYAVPEATSAPQVSHASLSKATAHVHLHSKDTEESKQYKYGYRVTDPHHGAEFGHSEVNDGETAKGYYHVLLPDGRLQNVKYWADENGFNAVISYEK</sequence>
<dbReference type="PANTHER" id="PTHR12236">
    <property type="entry name" value="STRUCTURAL CONTITUENT OF CUTICLE"/>
    <property type="match status" value="1"/>
</dbReference>
<evidence type="ECO:0000256" key="3">
    <source>
        <dbReference type="SAM" id="SignalP"/>
    </source>
</evidence>
<dbReference type="InterPro" id="IPR051217">
    <property type="entry name" value="Insect_Cuticle_Struc_Prot"/>
</dbReference>
<organism evidence="4 5">
    <name type="scientific">Polyplax serrata</name>
    <name type="common">Common mouse louse</name>
    <dbReference type="NCBI Taxonomy" id="468196"/>
    <lineage>
        <taxon>Eukaryota</taxon>
        <taxon>Metazoa</taxon>
        <taxon>Ecdysozoa</taxon>
        <taxon>Arthropoda</taxon>
        <taxon>Hexapoda</taxon>
        <taxon>Insecta</taxon>
        <taxon>Pterygota</taxon>
        <taxon>Neoptera</taxon>
        <taxon>Paraneoptera</taxon>
        <taxon>Psocodea</taxon>
        <taxon>Troctomorpha</taxon>
        <taxon>Phthiraptera</taxon>
        <taxon>Anoplura</taxon>
        <taxon>Polyplacidae</taxon>
        <taxon>Polyplax</taxon>
    </lineage>
</organism>
<dbReference type="Proteomes" id="UP001359485">
    <property type="component" value="Unassembled WGS sequence"/>
</dbReference>
<dbReference type="PANTHER" id="PTHR12236:SF79">
    <property type="entry name" value="CUTICULAR PROTEIN 50CB-RELATED"/>
    <property type="match status" value="1"/>
</dbReference>
<keyword evidence="5" id="KW-1185">Reference proteome</keyword>
<protein>
    <submittedName>
        <fullName evidence="4">Uncharacterized protein</fullName>
    </submittedName>
</protein>